<evidence type="ECO:0000256" key="1">
    <source>
        <dbReference type="ARBA" id="ARBA00022898"/>
    </source>
</evidence>
<dbReference type="InterPro" id="IPR015422">
    <property type="entry name" value="PyrdxlP-dep_Trfase_small"/>
</dbReference>
<keyword evidence="1 3" id="KW-0663">Pyridoxal phosphate</keyword>
<dbReference type="InterPro" id="IPR000653">
    <property type="entry name" value="DegT/StrS_aminotransferase"/>
</dbReference>
<dbReference type="PANTHER" id="PTHR30244">
    <property type="entry name" value="TRANSAMINASE"/>
    <property type="match status" value="1"/>
</dbReference>
<dbReference type="eggNOG" id="COG0399">
    <property type="taxonomic scope" value="Bacteria"/>
</dbReference>
<keyword evidence="4" id="KW-0032">Aminotransferase</keyword>
<dbReference type="EMBL" id="CP000473">
    <property type="protein sequence ID" value="ABJ85602.1"/>
    <property type="molecule type" value="Genomic_DNA"/>
</dbReference>
<dbReference type="KEGG" id="sus:Acid_4643"/>
<dbReference type="Gene3D" id="3.40.640.10">
    <property type="entry name" value="Type I PLP-dependent aspartate aminotransferase-like (Major domain)"/>
    <property type="match status" value="1"/>
</dbReference>
<dbReference type="InterPro" id="IPR015424">
    <property type="entry name" value="PyrdxlP-dep_Trfase"/>
</dbReference>
<evidence type="ECO:0000313" key="4">
    <source>
        <dbReference type="EMBL" id="ABJ85602.1"/>
    </source>
</evidence>
<dbReference type="GO" id="GO:0000271">
    <property type="term" value="P:polysaccharide biosynthetic process"/>
    <property type="evidence" value="ECO:0007669"/>
    <property type="project" value="TreeGrafter"/>
</dbReference>
<dbReference type="GO" id="GO:0030170">
    <property type="term" value="F:pyridoxal phosphate binding"/>
    <property type="evidence" value="ECO:0007669"/>
    <property type="project" value="TreeGrafter"/>
</dbReference>
<dbReference type="AlphaFoldDB" id="Q01XL3"/>
<evidence type="ECO:0000256" key="3">
    <source>
        <dbReference type="RuleBase" id="RU004508"/>
    </source>
</evidence>
<dbReference type="CDD" id="cd00616">
    <property type="entry name" value="AHBA_syn"/>
    <property type="match status" value="1"/>
</dbReference>
<dbReference type="HOGENOM" id="CLU_033332_7_1_0"/>
<evidence type="ECO:0000256" key="2">
    <source>
        <dbReference type="ARBA" id="ARBA00037999"/>
    </source>
</evidence>
<keyword evidence="4" id="KW-0808">Transferase</keyword>
<reference evidence="4" key="1">
    <citation type="submission" date="2006-10" db="EMBL/GenBank/DDBJ databases">
        <title>Complete sequence of Solibacter usitatus Ellin6076.</title>
        <authorList>
            <consortium name="US DOE Joint Genome Institute"/>
            <person name="Copeland A."/>
            <person name="Lucas S."/>
            <person name="Lapidus A."/>
            <person name="Barry K."/>
            <person name="Detter J.C."/>
            <person name="Glavina del Rio T."/>
            <person name="Hammon N."/>
            <person name="Israni S."/>
            <person name="Dalin E."/>
            <person name="Tice H."/>
            <person name="Pitluck S."/>
            <person name="Thompson L.S."/>
            <person name="Brettin T."/>
            <person name="Bruce D."/>
            <person name="Han C."/>
            <person name="Tapia R."/>
            <person name="Gilna P."/>
            <person name="Schmutz J."/>
            <person name="Larimer F."/>
            <person name="Land M."/>
            <person name="Hauser L."/>
            <person name="Kyrpides N."/>
            <person name="Mikhailova N."/>
            <person name="Janssen P.H."/>
            <person name="Kuske C.R."/>
            <person name="Richardson P."/>
        </authorList>
    </citation>
    <scope>NUCLEOTIDE SEQUENCE</scope>
    <source>
        <strain evidence="4">Ellin6076</strain>
    </source>
</reference>
<dbReference type="GO" id="GO:0008483">
    <property type="term" value="F:transaminase activity"/>
    <property type="evidence" value="ECO:0007669"/>
    <property type="project" value="UniProtKB-KW"/>
</dbReference>
<dbReference type="InParanoid" id="Q01XL3"/>
<dbReference type="SUPFAM" id="SSF53383">
    <property type="entry name" value="PLP-dependent transferases"/>
    <property type="match status" value="1"/>
</dbReference>
<gene>
    <name evidence="4" type="ordered locus">Acid_4643</name>
</gene>
<name>Q01XL3_SOLUE</name>
<dbReference type="InterPro" id="IPR015421">
    <property type="entry name" value="PyrdxlP-dep_Trfase_major"/>
</dbReference>
<dbReference type="STRING" id="234267.Acid_4643"/>
<proteinExistence type="inferred from homology"/>
<comment type="similarity">
    <text evidence="2 3">Belongs to the DegT/DnrJ/EryC1 family.</text>
</comment>
<organism evidence="4">
    <name type="scientific">Solibacter usitatus (strain Ellin6076)</name>
    <dbReference type="NCBI Taxonomy" id="234267"/>
    <lineage>
        <taxon>Bacteria</taxon>
        <taxon>Pseudomonadati</taxon>
        <taxon>Acidobacteriota</taxon>
        <taxon>Terriglobia</taxon>
        <taxon>Bryobacterales</taxon>
        <taxon>Solibacteraceae</taxon>
        <taxon>Candidatus Solibacter</taxon>
    </lineage>
</organism>
<dbReference type="PANTHER" id="PTHR30244:SF36">
    <property type="entry name" value="3-OXO-GLUCOSE-6-PHOSPHATE:GLUTAMATE AMINOTRANSFERASE"/>
    <property type="match status" value="1"/>
</dbReference>
<sequence>MNTKAKRLVKVLLRQTIGRVPPSVSRLTGRLAKDGGQPVRDTRLRPWASYQAENRSAWLASVKPAFRKIFVDGVEGLPQPTAKQFAQQWAEYCGCRYGLLMAHGTDALRIALAAALDHDGLDYGGEVIVPNLSFIATAAAALDRRCGIVFVDVEPTTLLLNPRCVEEAILPGRTRAIMPVHLFGQPANMTALREIAQRYKLKLIEDAAQAHGSVWESGPVGSLGDAAAFSFQSFKNLTCGEGGALTTNDEDLFERAYSMHNVGRSRQHNQRWEHITLGWNCRITEYQAALLTSRFRDFERQQERRRNNFLKLHELLADVACVVPLSMSPGVRKHGVHMLALRYKDEECGGLPVEDFLRACGAEGAPIHRGYTCTMSAQPAMQRLMAKHPDYFRLMPTPVAEEATKNTLYIPQEVFLGVEADMTDIAAAIRKVQNHYSRIGKSMNSNPKLGAMLVGKNNG</sequence>
<dbReference type="Gene3D" id="3.90.1150.10">
    <property type="entry name" value="Aspartate Aminotransferase, domain 1"/>
    <property type="match status" value="1"/>
</dbReference>
<accession>Q01XL3</accession>
<dbReference type="Pfam" id="PF01041">
    <property type="entry name" value="DegT_DnrJ_EryC1"/>
    <property type="match status" value="1"/>
</dbReference>
<protein>
    <submittedName>
        <fullName evidence="4">DegT/DnrJ/EryC1/StrS aminotransferase</fullName>
    </submittedName>
</protein>